<sequence length="258" mass="28325">MPARASNRIVLLSRNHSTRLAGSPMALRRTSMNMNPATTLQHHFAGELQVGFAARTEKHSFSPLSSISPRSRKRLRLSHDKPELRVDCTVSPRLPPQPISYLSPLQFPLDPVLAPSSSLQYTSTLYQQQSCIQQPMTSQDWASCTGNFTPMWASSTLPHGVGPNFMEACGTSAASYSVYSSLSATQNPFISPSEAVGVGRQSSLESQTEDVRDSFISASLSRLTRLKETLAIEQRAVEELLEVAALLIEYGRDVEKKA</sequence>
<keyword evidence="2" id="KW-1185">Reference proteome</keyword>
<dbReference type="Proteomes" id="UP000756921">
    <property type="component" value="Unassembled WGS sequence"/>
</dbReference>
<gene>
    <name evidence="1" type="ORF">PMIN01_12069</name>
</gene>
<proteinExistence type="predicted"/>
<evidence type="ECO:0000313" key="2">
    <source>
        <dbReference type="Proteomes" id="UP000756921"/>
    </source>
</evidence>
<dbReference type="AlphaFoldDB" id="A0A9P6KL00"/>
<organism evidence="1 2">
    <name type="scientific">Paraphaeosphaeria minitans</name>
    <dbReference type="NCBI Taxonomy" id="565426"/>
    <lineage>
        <taxon>Eukaryota</taxon>
        <taxon>Fungi</taxon>
        <taxon>Dikarya</taxon>
        <taxon>Ascomycota</taxon>
        <taxon>Pezizomycotina</taxon>
        <taxon>Dothideomycetes</taxon>
        <taxon>Pleosporomycetidae</taxon>
        <taxon>Pleosporales</taxon>
        <taxon>Massarineae</taxon>
        <taxon>Didymosphaeriaceae</taxon>
        <taxon>Paraphaeosphaeria</taxon>
    </lineage>
</organism>
<dbReference type="OrthoDB" id="3764052at2759"/>
<accession>A0A9P6KL00</accession>
<protein>
    <submittedName>
        <fullName evidence="1">Uncharacterized protein</fullName>
    </submittedName>
</protein>
<evidence type="ECO:0000313" key="1">
    <source>
        <dbReference type="EMBL" id="KAF9730136.1"/>
    </source>
</evidence>
<name>A0A9P6KL00_9PLEO</name>
<dbReference type="EMBL" id="WJXW01000015">
    <property type="protein sequence ID" value="KAF9730136.1"/>
    <property type="molecule type" value="Genomic_DNA"/>
</dbReference>
<reference evidence="1" key="1">
    <citation type="journal article" date="2020" name="Mol. Plant Microbe Interact.">
        <title>Genome Sequence of the Biocontrol Agent Coniothyrium minitans strain Conio (IMI 134523).</title>
        <authorList>
            <person name="Patel D."/>
            <person name="Shittu T.A."/>
            <person name="Baroncelli R."/>
            <person name="Muthumeenakshi S."/>
            <person name="Osborne T.H."/>
            <person name="Janganan T.K."/>
            <person name="Sreenivasaprasad S."/>
        </authorList>
    </citation>
    <scope>NUCLEOTIDE SEQUENCE</scope>
    <source>
        <strain evidence="1">Conio</strain>
    </source>
</reference>
<comment type="caution">
    <text evidence="1">The sequence shown here is derived from an EMBL/GenBank/DDBJ whole genome shotgun (WGS) entry which is preliminary data.</text>
</comment>